<dbReference type="GO" id="GO:0051287">
    <property type="term" value="F:NAD binding"/>
    <property type="evidence" value="ECO:0007669"/>
    <property type="project" value="InterPro"/>
</dbReference>
<protein>
    <submittedName>
        <fullName evidence="7">D-2-hydroxyacid dehydrogenase</fullName>
    </submittedName>
</protein>
<name>A0A7Y0LDF4_9GAMM</name>
<dbReference type="SUPFAM" id="SSF52283">
    <property type="entry name" value="Formate/glycerate dehydrogenase catalytic domain-like"/>
    <property type="match status" value="1"/>
</dbReference>
<dbReference type="InterPro" id="IPR006140">
    <property type="entry name" value="D-isomer_DH_NAD-bd"/>
</dbReference>
<evidence type="ECO:0000256" key="4">
    <source>
        <dbReference type="RuleBase" id="RU003719"/>
    </source>
</evidence>
<feature type="domain" description="D-isomer specific 2-hydroxyacid dehydrogenase catalytic" evidence="5">
    <location>
        <begin position="19"/>
        <end position="317"/>
    </location>
</feature>
<accession>A0A7Y0LDF4</accession>
<dbReference type="InterPro" id="IPR050418">
    <property type="entry name" value="D-iso_2-hydroxyacid_DH_PdxB"/>
</dbReference>
<sequence length="317" mass="34641">MRAVFLDYATFSSGLDITAIEKTTSELICYDFTSPEQIITRCINADIIITNKVILDEAILKQLPQLKLICVAATGINNIDISAATANRISVTNVSNYAGPAVAQYIFSQLLSLLQDVEHHNQNVQQGLWSVSKSFCVHGNAINELYGRSIGILGYGHIGQTVATIAQAFGMNVIIAEHPNAKLIREGRVCFENMLKQSDIVSLHCPLTPTTKHIINQKSIASMRENSILINTARGGLINSNDLLNALKSKQIGYAILDVLEQEPPTTDHPLLAKSLGNLRITAHIAWASQQAQQRLLNIIAENITQFSLGTSINQVN</sequence>
<dbReference type="Gene3D" id="3.40.50.720">
    <property type="entry name" value="NAD(P)-binding Rossmann-like Domain"/>
    <property type="match status" value="2"/>
</dbReference>
<evidence type="ECO:0000259" key="5">
    <source>
        <dbReference type="Pfam" id="PF00389"/>
    </source>
</evidence>
<dbReference type="CDD" id="cd12162">
    <property type="entry name" value="2-Hacid_dh_4"/>
    <property type="match status" value="1"/>
</dbReference>
<dbReference type="PANTHER" id="PTHR43761">
    <property type="entry name" value="D-ISOMER SPECIFIC 2-HYDROXYACID DEHYDROGENASE FAMILY PROTEIN (AFU_ORTHOLOGUE AFUA_1G13630)"/>
    <property type="match status" value="1"/>
</dbReference>
<dbReference type="Proteomes" id="UP000568664">
    <property type="component" value="Unassembled WGS sequence"/>
</dbReference>
<evidence type="ECO:0000256" key="3">
    <source>
        <dbReference type="ARBA" id="ARBA00023027"/>
    </source>
</evidence>
<dbReference type="PANTHER" id="PTHR43761:SF1">
    <property type="entry name" value="D-ISOMER SPECIFIC 2-HYDROXYACID DEHYDROGENASE CATALYTIC DOMAIN-CONTAINING PROTEIN-RELATED"/>
    <property type="match status" value="1"/>
</dbReference>
<evidence type="ECO:0000256" key="1">
    <source>
        <dbReference type="ARBA" id="ARBA00005854"/>
    </source>
</evidence>
<dbReference type="Pfam" id="PF00389">
    <property type="entry name" value="2-Hacid_dh"/>
    <property type="match status" value="1"/>
</dbReference>
<dbReference type="Pfam" id="PF02826">
    <property type="entry name" value="2-Hacid_dh_C"/>
    <property type="match status" value="1"/>
</dbReference>
<dbReference type="InterPro" id="IPR036291">
    <property type="entry name" value="NAD(P)-bd_dom_sf"/>
</dbReference>
<feature type="domain" description="D-isomer specific 2-hydroxyacid dehydrogenase NAD-binding" evidence="6">
    <location>
        <begin position="108"/>
        <end position="286"/>
    </location>
</feature>
<dbReference type="PROSITE" id="PS00671">
    <property type="entry name" value="D_2_HYDROXYACID_DH_3"/>
    <property type="match status" value="1"/>
</dbReference>
<keyword evidence="3" id="KW-0520">NAD</keyword>
<dbReference type="RefSeq" id="WP_169075468.1">
    <property type="nucleotide sequence ID" value="NZ_JABBXH010000003.1"/>
</dbReference>
<dbReference type="GO" id="GO:0016616">
    <property type="term" value="F:oxidoreductase activity, acting on the CH-OH group of donors, NAD or NADP as acceptor"/>
    <property type="evidence" value="ECO:0007669"/>
    <property type="project" value="InterPro"/>
</dbReference>
<evidence type="ECO:0000256" key="2">
    <source>
        <dbReference type="ARBA" id="ARBA00023002"/>
    </source>
</evidence>
<dbReference type="PROSITE" id="PS00670">
    <property type="entry name" value="D_2_HYDROXYACID_DH_2"/>
    <property type="match status" value="1"/>
</dbReference>
<keyword evidence="8" id="KW-1185">Reference proteome</keyword>
<dbReference type="AlphaFoldDB" id="A0A7Y0LDF4"/>
<keyword evidence="2 4" id="KW-0560">Oxidoreductase</keyword>
<organism evidence="7 8">
    <name type="scientific">Thalassotalea algicola</name>
    <dbReference type="NCBI Taxonomy" id="2716224"/>
    <lineage>
        <taxon>Bacteria</taxon>
        <taxon>Pseudomonadati</taxon>
        <taxon>Pseudomonadota</taxon>
        <taxon>Gammaproteobacteria</taxon>
        <taxon>Alteromonadales</taxon>
        <taxon>Colwelliaceae</taxon>
        <taxon>Thalassotalea</taxon>
    </lineage>
</organism>
<evidence type="ECO:0000259" key="6">
    <source>
        <dbReference type="Pfam" id="PF02826"/>
    </source>
</evidence>
<reference evidence="7 8" key="1">
    <citation type="submission" date="2020-04" db="EMBL/GenBank/DDBJ databases">
        <title>Thalassotalea sp. M1531, isolated from the surface of marine red alga.</title>
        <authorList>
            <person name="Pang L."/>
            <person name="Lu D.-C."/>
        </authorList>
    </citation>
    <scope>NUCLEOTIDE SEQUENCE [LARGE SCALE GENOMIC DNA]</scope>
    <source>
        <strain evidence="7 8">M1531</strain>
    </source>
</reference>
<dbReference type="EMBL" id="JABBXH010000003">
    <property type="protein sequence ID" value="NMP32153.1"/>
    <property type="molecule type" value="Genomic_DNA"/>
</dbReference>
<gene>
    <name evidence="7" type="ORF">HII17_11285</name>
</gene>
<comment type="similarity">
    <text evidence="1 4">Belongs to the D-isomer specific 2-hydroxyacid dehydrogenase family.</text>
</comment>
<evidence type="ECO:0000313" key="8">
    <source>
        <dbReference type="Proteomes" id="UP000568664"/>
    </source>
</evidence>
<dbReference type="SUPFAM" id="SSF51735">
    <property type="entry name" value="NAD(P)-binding Rossmann-fold domains"/>
    <property type="match status" value="1"/>
</dbReference>
<evidence type="ECO:0000313" key="7">
    <source>
        <dbReference type="EMBL" id="NMP32153.1"/>
    </source>
</evidence>
<proteinExistence type="inferred from homology"/>
<dbReference type="InterPro" id="IPR029753">
    <property type="entry name" value="D-isomer_DH_CS"/>
</dbReference>
<comment type="caution">
    <text evidence="7">The sequence shown here is derived from an EMBL/GenBank/DDBJ whole genome shotgun (WGS) entry which is preliminary data.</text>
</comment>
<dbReference type="InterPro" id="IPR006139">
    <property type="entry name" value="D-isomer_2_OHA_DH_cat_dom"/>
</dbReference>